<dbReference type="GO" id="GO:0016491">
    <property type="term" value="F:oxidoreductase activity"/>
    <property type="evidence" value="ECO:0007669"/>
    <property type="project" value="UniProtKB-KW"/>
</dbReference>
<keyword evidence="3" id="KW-0560">Oxidoreductase</keyword>
<dbReference type="SUPFAM" id="SSF55469">
    <property type="entry name" value="FMN-dependent nitroreductase-like"/>
    <property type="match status" value="1"/>
</dbReference>
<dbReference type="PANTHER" id="PTHR23026">
    <property type="entry name" value="NADPH NITROREDUCTASE"/>
    <property type="match status" value="1"/>
</dbReference>
<evidence type="ECO:0000259" key="4">
    <source>
        <dbReference type="Pfam" id="PF00881"/>
    </source>
</evidence>
<evidence type="ECO:0000313" key="5">
    <source>
        <dbReference type="EMBL" id="MDR6240715.1"/>
    </source>
</evidence>
<comment type="caution">
    <text evidence="5">The sequence shown here is derived from an EMBL/GenBank/DDBJ whole genome shotgun (WGS) entry which is preliminary data.</text>
</comment>
<dbReference type="InterPro" id="IPR000415">
    <property type="entry name" value="Nitroreductase-like"/>
</dbReference>
<name>A0AAE4BU63_9BACT</name>
<gene>
    <name evidence="5" type="ORF">HNQ88_003791</name>
</gene>
<evidence type="ECO:0000256" key="2">
    <source>
        <dbReference type="ARBA" id="ARBA00022643"/>
    </source>
</evidence>
<dbReference type="InterPro" id="IPR050627">
    <property type="entry name" value="Nitroreductase/BluB"/>
</dbReference>
<evidence type="ECO:0000256" key="1">
    <source>
        <dbReference type="ARBA" id="ARBA00022630"/>
    </source>
</evidence>
<organism evidence="5 6">
    <name type="scientific">Aureibacter tunicatorum</name>
    <dbReference type="NCBI Taxonomy" id="866807"/>
    <lineage>
        <taxon>Bacteria</taxon>
        <taxon>Pseudomonadati</taxon>
        <taxon>Bacteroidota</taxon>
        <taxon>Cytophagia</taxon>
        <taxon>Cytophagales</taxon>
        <taxon>Persicobacteraceae</taxon>
        <taxon>Aureibacter</taxon>
    </lineage>
</organism>
<dbReference type="Gene3D" id="3.40.109.10">
    <property type="entry name" value="NADH Oxidase"/>
    <property type="match status" value="1"/>
</dbReference>
<keyword evidence="6" id="KW-1185">Reference proteome</keyword>
<feature type="domain" description="Nitroreductase" evidence="4">
    <location>
        <begin position="31"/>
        <end position="199"/>
    </location>
</feature>
<keyword evidence="2" id="KW-0288">FMN</keyword>
<dbReference type="PANTHER" id="PTHR23026:SF90">
    <property type="entry name" value="IODOTYROSINE DEIODINASE 1"/>
    <property type="match status" value="1"/>
</dbReference>
<proteinExistence type="predicted"/>
<accession>A0AAE4BU63</accession>
<evidence type="ECO:0000313" key="6">
    <source>
        <dbReference type="Proteomes" id="UP001185092"/>
    </source>
</evidence>
<keyword evidence="1" id="KW-0285">Flavoprotein</keyword>
<dbReference type="EMBL" id="JAVDQD010000005">
    <property type="protein sequence ID" value="MDR6240715.1"/>
    <property type="molecule type" value="Genomic_DNA"/>
</dbReference>
<dbReference type="AlphaFoldDB" id="A0AAE4BU63"/>
<dbReference type="InterPro" id="IPR029479">
    <property type="entry name" value="Nitroreductase"/>
</dbReference>
<dbReference type="Proteomes" id="UP001185092">
    <property type="component" value="Unassembled WGS sequence"/>
</dbReference>
<dbReference type="RefSeq" id="WP_309940870.1">
    <property type="nucleotide sequence ID" value="NZ_AP025306.1"/>
</dbReference>
<sequence>MEKYHHIPLEYRKPSAQEILDNSTNLFNDLNKRRSVREFSNEPVDKQIIENIIKAASTAPSGANKQPWHFCAVSSQELKDKIRKAAEEEEKLNYSKRMNEEWLEDLAPLGTDWQKPFLSIAPWLIIMTKKVYDIDENQERSQNYYVNESVGIACGFLLSAIHQAGLVSLTHTPSPMNFLTKLLGRPENEKAYMLIPIGYPAKDTTVPDIKRKELEKISSFY</sequence>
<dbReference type="CDD" id="cd02144">
    <property type="entry name" value="iodotyrosine_dehalogenase"/>
    <property type="match status" value="1"/>
</dbReference>
<reference evidence="5" key="1">
    <citation type="submission" date="2023-07" db="EMBL/GenBank/DDBJ databases">
        <title>Genomic Encyclopedia of Type Strains, Phase IV (KMG-IV): sequencing the most valuable type-strain genomes for metagenomic binning, comparative biology and taxonomic classification.</title>
        <authorList>
            <person name="Goeker M."/>
        </authorList>
    </citation>
    <scope>NUCLEOTIDE SEQUENCE</scope>
    <source>
        <strain evidence="5">DSM 26174</strain>
    </source>
</reference>
<evidence type="ECO:0000256" key="3">
    <source>
        <dbReference type="ARBA" id="ARBA00023002"/>
    </source>
</evidence>
<dbReference type="Pfam" id="PF00881">
    <property type="entry name" value="Nitroreductase"/>
    <property type="match status" value="1"/>
</dbReference>
<protein>
    <submittedName>
        <fullName evidence="5">Nitroreductase</fullName>
    </submittedName>
</protein>